<comment type="similarity">
    <text evidence="1">Belongs to the FLX family.</text>
</comment>
<gene>
    <name evidence="6" type="ORF">KSP40_PGU013277</name>
</gene>
<sequence length="77" mass="8552">MTALEDRLPAQHREIHVILTDNQHVDATHVALKQVLDASHNELDVPGNVAARARAEQDAKVRVLERSVKAEASVHMK</sequence>
<evidence type="ECO:0000256" key="3">
    <source>
        <dbReference type="ARBA" id="ARBA00022782"/>
    </source>
</evidence>
<organism evidence="6 7">
    <name type="scientific">Platanthera guangdongensis</name>
    <dbReference type="NCBI Taxonomy" id="2320717"/>
    <lineage>
        <taxon>Eukaryota</taxon>
        <taxon>Viridiplantae</taxon>
        <taxon>Streptophyta</taxon>
        <taxon>Embryophyta</taxon>
        <taxon>Tracheophyta</taxon>
        <taxon>Spermatophyta</taxon>
        <taxon>Magnoliopsida</taxon>
        <taxon>Liliopsida</taxon>
        <taxon>Asparagales</taxon>
        <taxon>Orchidaceae</taxon>
        <taxon>Orchidoideae</taxon>
        <taxon>Orchideae</taxon>
        <taxon>Orchidinae</taxon>
        <taxon>Platanthera</taxon>
    </lineage>
</organism>
<keyword evidence="7" id="KW-1185">Reference proteome</keyword>
<reference evidence="6 7" key="1">
    <citation type="journal article" date="2022" name="Nat. Plants">
        <title>Genomes of leafy and leafless Platanthera orchids illuminate the evolution of mycoheterotrophy.</title>
        <authorList>
            <person name="Li M.H."/>
            <person name="Liu K.W."/>
            <person name="Li Z."/>
            <person name="Lu H.C."/>
            <person name="Ye Q.L."/>
            <person name="Zhang D."/>
            <person name="Wang J.Y."/>
            <person name="Li Y.F."/>
            <person name="Zhong Z.M."/>
            <person name="Liu X."/>
            <person name="Yu X."/>
            <person name="Liu D.K."/>
            <person name="Tu X.D."/>
            <person name="Liu B."/>
            <person name="Hao Y."/>
            <person name="Liao X.Y."/>
            <person name="Jiang Y.T."/>
            <person name="Sun W.H."/>
            <person name="Chen J."/>
            <person name="Chen Y.Q."/>
            <person name="Ai Y."/>
            <person name="Zhai J.W."/>
            <person name="Wu S.S."/>
            <person name="Zhou Z."/>
            <person name="Hsiao Y.Y."/>
            <person name="Wu W.L."/>
            <person name="Chen Y.Y."/>
            <person name="Lin Y.F."/>
            <person name="Hsu J.L."/>
            <person name="Li C.Y."/>
            <person name="Wang Z.W."/>
            <person name="Zhao X."/>
            <person name="Zhong W.Y."/>
            <person name="Ma X.K."/>
            <person name="Ma L."/>
            <person name="Huang J."/>
            <person name="Chen G.Z."/>
            <person name="Huang M.Z."/>
            <person name="Huang L."/>
            <person name="Peng D.H."/>
            <person name="Luo Y.B."/>
            <person name="Zou S.Q."/>
            <person name="Chen S.P."/>
            <person name="Lan S."/>
            <person name="Tsai W.C."/>
            <person name="Van de Peer Y."/>
            <person name="Liu Z.J."/>
        </authorList>
    </citation>
    <scope>NUCLEOTIDE SEQUENCE [LARGE SCALE GENOMIC DNA]</scope>
    <source>
        <strain evidence="6">Lor288</strain>
    </source>
</reference>
<dbReference type="PANTHER" id="PTHR33405">
    <property type="entry name" value="PROTEIN FLX-LIKE 2"/>
    <property type="match status" value="1"/>
</dbReference>
<accession>A0ABR2LPL3</accession>
<dbReference type="EMBL" id="JBBWWR010000017">
    <property type="protein sequence ID" value="KAK8946203.1"/>
    <property type="molecule type" value="Genomic_DNA"/>
</dbReference>
<name>A0ABR2LPL3_9ASPA</name>
<keyword evidence="3" id="KW-0221">Differentiation</keyword>
<dbReference type="PANTHER" id="PTHR33405:SF17">
    <property type="entry name" value="PROTEIN FLC EXPRESSOR"/>
    <property type="match status" value="1"/>
</dbReference>
<evidence type="ECO:0000256" key="5">
    <source>
        <dbReference type="ARBA" id="ARBA00023089"/>
    </source>
</evidence>
<evidence type="ECO:0000313" key="6">
    <source>
        <dbReference type="EMBL" id="KAK8946203.1"/>
    </source>
</evidence>
<keyword evidence="5" id="KW-0287">Flowering</keyword>
<protein>
    <submittedName>
        <fullName evidence="6">Uncharacterized protein</fullName>
    </submittedName>
</protein>
<keyword evidence="4" id="KW-0175">Coiled coil</keyword>
<comment type="caution">
    <text evidence="6">The sequence shown here is derived from an EMBL/GenBank/DDBJ whole genome shotgun (WGS) entry which is preliminary data.</text>
</comment>
<evidence type="ECO:0000256" key="1">
    <source>
        <dbReference type="ARBA" id="ARBA00005405"/>
    </source>
</evidence>
<dbReference type="Proteomes" id="UP001412067">
    <property type="component" value="Unassembled WGS sequence"/>
</dbReference>
<evidence type="ECO:0000256" key="4">
    <source>
        <dbReference type="ARBA" id="ARBA00023054"/>
    </source>
</evidence>
<evidence type="ECO:0000256" key="2">
    <source>
        <dbReference type="ARBA" id="ARBA00022473"/>
    </source>
</evidence>
<proteinExistence type="inferred from homology"/>
<evidence type="ECO:0000313" key="7">
    <source>
        <dbReference type="Proteomes" id="UP001412067"/>
    </source>
</evidence>
<keyword evidence="2" id="KW-0217">Developmental protein</keyword>
<dbReference type="InterPro" id="IPR040353">
    <property type="entry name" value="FLX/FLX-like"/>
</dbReference>